<comment type="function">
    <text evidence="1">Flagellum-specific muramidase which hydrolyzes the peptidoglycan layer to assemble the rod structure in the periplasmic space.</text>
</comment>
<dbReference type="PANTHER" id="PTHR33308">
    <property type="entry name" value="PEPTIDOGLYCAN HYDROLASE FLGJ"/>
    <property type="match status" value="1"/>
</dbReference>
<evidence type="ECO:0000256" key="4">
    <source>
        <dbReference type="ARBA" id="ARBA00007974"/>
    </source>
</evidence>
<dbReference type="EMBL" id="AMRG01000012">
    <property type="protein sequence ID" value="EKE82053.1"/>
    <property type="molecule type" value="Genomic_DNA"/>
</dbReference>
<dbReference type="AlphaFoldDB" id="K2K345"/>
<evidence type="ECO:0000256" key="8">
    <source>
        <dbReference type="ARBA" id="ARBA00022801"/>
    </source>
</evidence>
<dbReference type="OrthoDB" id="289937at2"/>
<evidence type="ECO:0000259" key="12">
    <source>
        <dbReference type="SMART" id="SM00047"/>
    </source>
</evidence>
<evidence type="ECO:0000256" key="6">
    <source>
        <dbReference type="ARBA" id="ARBA00022764"/>
    </source>
</evidence>
<dbReference type="GO" id="GO:0016798">
    <property type="term" value="F:hydrolase activity, acting on glycosyl bonds"/>
    <property type="evidence" value="ECO:0007669"/>
    <property type="project" value="UniProtKB-KW"/>
</dbReference>
<dbReference type="InterPro" id="IPR019301">
    <property type="entry name" value="Flagellar_prot_FlgJ_N"/>
</dbReference>
<dbReference type="InterPro" id="IPR051056">
    <property type="entry name" value="Glycosyl_Hydrolase_73"/>
</dbReference>
<dbReference type="SMART" id="SM00047">
    <property type="entry name" value="LYZ2"/>
    <property type="match status" value="1"/>
</dbReference>
<keyword evidence="7" id="KW-1005">Bacterial flagellum biogenesis</keyword>
<evidence type="ECO:0000256" key="10">
    <source>
        <dbReference type="ARBA" id="ARBA00023316"/>
    </source>
</evidence>
<comment type="similarity">
    <text evidence="3">In the N-terminal section; belongs to the FlgJ family.</text>
</comment>
<dbReference type="GO" id="GO:0042597">
    <property type="term" value="C:periplasmic space"/>
    <property type="evidence" value="ECO:0007669"/>
    <property type="project" value="UniProtKB-SubCell"/>
</dbReference>
<dbReference type="Gene3D" id="1.10.530.10">
    <property type="match status" value="1"/>
</dbReference>
<evidence type="ECO:0000256" key="7">
    <source>
        <dbReference type="ARBA" id="ARBA00022795"/>
    </source>
</evidence>
<evidence type="ECO:0000256" key="3">
    <source>
        <dbReference type="ARBA" id="ARBA00006880"/>
    </source>
</evidence>
<accession>K2K345</accession>
<organism evidence="13 14">
    <name type="scientific">Idiomarina xiamenensis 10-D-4</name>
    <dbReference type="NCBI Taxonomy" id="740709"/>
    <lineage>
        <taxon>Bacteria</taxon>
        <taxon>Pseudomonadati</taxon>
        <taxon>Pseudomonadota</taxon>
        <taxon>Gammaproteobacteria</taxon>
        <taxon>Alteromonadales</taxon>
        <taxon>Idiomarinaceae</taxon>
        <taxon>Idiomarina</taxon>
    </lineage>
</organism>
<dbReference type="RefSeq" id="WP_008489247.1">
    <property type="nucleotide sequence ID" value="NZ_AMRG01000012.1"/>
</dbReference>
<dbReference type="STRING" id="740709.A10D4_09759"/>
<dbReference type="Gene3D" id="2.10.70.40">
    <property type="entry name" value="peptidoglycan hydrolase"/>
    <property type="match status" value="1"/>
</dbReference>
<dbReference type="InterPro" id="IPR013377">
    <property type="entry name" value="FlgJ"/>
</dbReference>
<name>K2K345_9GAMM</name>
<keyword evidence="14" id="KW-1185">Reference proteome</keyword>
<dbReference type="NCBIfam" id="TIGR02541">
    <property type="entry name" value="flagell_FlgJ"/>
    <property type="match status" value="1"/>
</dbReference>
<dbReference type="Proteomes" id="UP000014115">
    <property type="component" value="Unassembled WGS sequence"/>
</dbReference>
<sequence length="351" mass="38693">MDRAGANWQQLQQAQLALDTQSLDGLRQRGLRNEQGALREAAQQFESIFMGMLLKSMRDANAVFEQDNPLHSRYGGMYRDMYDQQLSAELSRTGSLGLSDLIVQQLGGAEGFTPASLLRNDGDLVSARAQAKQQFEQHAATQSEPLVTPPVSDTGGVPAGYYYGSQRVNQAHTAEGTQRFESPQEFVDTLMPYARKVAEKTGLSALVMVAQAALETGWGKRIIPGEKGGSSNNLFNIKADTRWQGDKSHISTLEYDGQVAKREKAAFRAYDSIADSFHDYAEFLQQQPRYQQALAVAADPQQFAQALQQAGYATDPAYANKLQRLMQSQWLQNTVNDGVTDRVNDSAVKGL</sequence>
<protein>
    <recommendedName>
        <fullName evidence="5">Peptidoglycan hydrolase FlgJ</fullName>
    </recommendedName>
    <alternativeName>
        <fullName evidence="11">Muramidase FlgJ</fullName>
    </alternativeName>
</protein>
<evidence type="ECO:0000313" key="14">
    <source>
        <dbReference type="Proteomes" id="UP000014115"/>
    </source>
</evidence>
<keyword evidence="6" id="KW-0574">Periplasm</keyword>
<dbReference type="PANTHER" id="PTHR33308:SF9">
    <property type="entry name" value="PEPTIDOGLYCAN HYDROLASE FLGJ"/>
    <property type="match status" value="1"/>
</dbReference>
<keyword evidence="10" id="KW-0961">Cell wall biogenesis/degradation</keyword>
<comment type="subcellular location">
    <subcellularLocation>
        <location evidence="2">Periplasm</location>
    </subcellularLocation>
</comment>
<reference evidence="13 14" key="1">
    <citation type="journal article" date="2012" name="J. Bacteriol.">
        <title>Genome Sequence of Idiomarina xiamenensis Type Strain 10-D-4.</title>
        <authorList>
            <person name="Lai Q."/>
            <person name="Wang L."/>
            <person name="Wang W."/>
            <person name="Shao Z."/>
        </authorList>
    </citation>
    <scope>NUCLEOTIDE SEQUENCE [LARGE SCALE GENOMIC DNA]</scope>
    <source>
        <strain evidence="13 14">10-D-4</strain>
    </source>
</reference>
<feature type="domain" description="Mannosyl-glycoprotein endo-beta-N-acetylglucosamidase-like" evidence="12">
    <location>
        <begin position="171"/>
        <end position="337"/>
    </location>
</feature>
<proteinExistence type="inferred from homology"/>
<dbReference type="GO" id="GO:0004040">
    <property type="term" value="F:amidase activity"/>
    <property type="evidence" value="ECO:0007669"/>
    <property type="project" value="InterPro"/>
</dbReference>
<gene>
    <name evidence="13" type="ORF">A10D4_09759</name>
</gene>
<dbReference type="eggNOG" id="COG3951">
    <property type="taxonomic scope" value="Bacteria"/>
</dbReference>
<dbReference type="PATRIC" id="fig|740709.3.peg.1973"/>
<keyword evidence="9" id="KW-0326">Glycosidase</keyword>
<evidence type="ECO:0000313" key="13">
    <source>
        <dbReference type="EMBL" id="EKE82053.1"/>
    </source>
</evidence>
<dbReference type="GO" id="GO:0071973">
    <property type="term" value="P:bacterial-type flagellum-dependent cell motility"/>
    <property type="evidence" value="ECO:0007669"/>
    <property type="project" value="TreeGrafter"/>
</dbReference>
<comment type="caution">
    <text evidence="13">The sequence shown here is derived from an EMBL/GenBank/DDBJ whole genome shotgun (WGS) entry which is preliminary data.</text>
</comment>
<evidence type="ECO:0000256" key="11">
    <source>
        <dbReference type="ARBA" id="ARBA00030835"/>
    </source>
</evidence>
<keyword evidence="8" id="KW-0378">Hydrolase</keyword>
<dbReference type="Pfam" id="PF01832">
    <property type="entry name" value="Glucosaminidase"/>
    <property type="match status" value="1"/>
</dbReference>
<dbReference type="GO" id="GO:0044780">
    <property type="term" value="P:bacterial-type flagellum assembly"/>
    <property type="evidence" value="ECO:0007669"/>
    <property type="project" value="InterPro"/>
</dbReference>
<evidence type="ECO:0000256" key="1">
    <source>
        <dbReference type="ARBA" id="ARBA00002954"/>
    </source>
</evidence>
<dbReference type="eggNOG" id="COG1705">
    <property type="taxonomic scope" value="Bacteria"/>
</dbReference>
<evidence type="ECO:0000256" key="5">
    <source>
        <dbReference type="ARBA" id="ARBA00013433"/>
    </source>
</evidence>
<dbReference type="GO" id="GO:0071555">
    <property type="term" value="P:cell wall organization"/>
    <property type="evidence" value="ECO:0007669"/>
    <property type="project" value="UniProtKB-KW"/>
</dbReference>
<evidence type="ECO:0000256" key="2">
    <source>
        <dbReference type="ARBA" id="ARBA00004418"/>
    </source>
</evidence>
<dbReference type="Pfam" id="PF10135">
    <property type="entry name" value="Rod-binding"/>
    <property type="match status" value="1"/>
</dbReference>
<comment type="similarity">
    <text evidence="4">In the C-terminal section; belongs to the glycosyl hydrolase 73 family.</text>
</comment>
<evidence type="ECO:0000256" key="9">
    <source>
        <dbReference type="ARBA" id="ARBA00023295"/>
    </source>
</evidence>
<dbReference type="InterPro" id="IPR002901">
    <property type="entry name" value="MGlyc_endo_b_GlcNAc-like_dom"/>
</dbReference>